<dbReference type="PANTHER" id="PTHR21274">
    <property type="entry name" value="MECKELIN"/>
    <property type="match status" value="1"/>
</dbReference>
<dbReference type="Proteomes" id="UP000035682">
    <property type="component" value="Unplaced"/>
</dbReference>
<dbReference type="OrthoDB" id="419138at2759"/>
<dbReference type="CTD" id="36384214"/>
<dbReference type="InterPro" id="IPR019170">
    <property type="entry name" value="Meckelin"/>
</dbReference>
<dbReference type="PANTHER" id="PTHR21274:SF0">
    <property type="entry name" value="MECKELIN"/>
    <property type="match status" value="1"/>
</dbReference>
<reference evidence="3" key="2">
    <citation type="submission" date="2014-09" db="EMBL/GenBank/DDBJ databases">
        <authorList>
            <person name="Martin A.A."/>
        </authorList>
    </citation>
    <scope>NUCLEOTIDE SEQUENCE</scope>
    <source>
        <strain evidence="3">ED321</strain>
    </source>
</reference>
<dbReference type="AlphaFoldDB" id="A0A090MMY8"/>
<dbReference type="OMA" id="RDQYDSI"/>
<organism evidence="2">
    <name type="scientific">Strongyloides ratti</name>
    <name type="common">Parasitic roundworm</name>
    <dbReference type="NCBI Taxonomy" id="34506"/>
    <lineage>
        <taxon>Eukaryota</taxon>
        <taxon>Metazoa</taxon>
        <taxon>Ecdysozoa</taxon>
        <taxon>Nematoda</taxon>
        <taxon>Chromadorea</taxon>
        <taxon>Rhabditida</taxon>
        <taxon>Tylenchina</taxon>
        <taxon>Panagrolaimomorpha</taxon>
        <taxon>Strongyloidoidea</taxon>
        <taxon>Strongyloididae</taxon>
        <taxon>Strongyloides</taxon>
    </lineage>
</organism>
<accession>A0A090MMY8</accession>
<evidence type="ECO:0000256" key="1">
    <source>
        <dbReference type="SAM" id="Phobius"/>
    </source>
</evidence>
<sequence length="460" mass="54050">MIADINTIIQLLLCECNNIGNIFIIVIGISSVWCTFAYKAQKVIVFVLPIDENIFHFKNYIIAALFLKFVAIIKKYTELILADTFFIDWEKPKGEINNKEYNNIKGENLLNNKINNINKDNKLFLRQVGIWRTYFVANEWNELQNYRKIHIGIHLFSIIIIFEVLNLKSFTVAEPGFNFYNELFKVNYYSSFFRFGVLSVIYFGMLLIQWIIRIFILEPIIDPFHSFIDLCSIANISVLSLTHSLHGYYIHGQSPHGYADTNMQEINKFLQLEKNNQCGFRGLENGSDLQTYIITMPKIFREKFLKIQGILRQSNEIQMKTRNSKTITENVEFRSKVYDELNMFLRNIIEHDDEECDYDITTMKVMEDITDMEFADITNRGIFYKDTSEVAFTQSFIYGNEWIMCTFEFCLFQCIDIIFNNVLIAAFLTYIISQIIKKTASIFFTSHLIKSSLIDHRFLI</sequence>
<feature type="transmembrane region" description="Helical" evidence="1">
    <location>
        <begin position="192"/>
        <end position="212"/>
    </location>
</feature>
<dbReference type="GeneID" id="36384214"/>
<reference evidence="4" key="3">
    <citation type="submission" date="2020-12" db="UniProtKB">
        <authorList>
            <consortium name="WormBaseParasite"/>
        </authorList>
    </citation>
    <scope>IDENTIFICATION</scope>
</reference>
<proteinExistence type="predicted"/>
<dbReference type="GO" id="GO:0036038">
    <property type="term" value="C:MKS complex"/>
    <property type="evidence" value="ECO:0007669"/>
    <property type="project" value="InterPro"/>
</dbReference>
<feature type="transmembrane region" description="Helical" evidence="1">
    <location>
        <begin position="151"/>
        <end position="172"/>
    </location>
</feature>
<reference evidence="2" key="1">
    <citation type="submission" date="2014-09" db="EMBL/GenBank/DDBJ databases">
        <authorList>
            <person name="Aslett A.Martin."/>
        </authorList>
    </citation>
    <scope>NUCLEOTIDE SEQUENCE</scope>
    <source>
        <strain evidence="2">ED321 Heterogonic</strain>
    </source>
</reference>
<name>A0A090MMY8_STRRB</name>
<evidence type="ECO:0000313" key="3">
    <source>
        <dbReference type="Proteomes" id="UP000035682"/>
    </source>
</evidence>
<keyword evidence="1" id="KW-1133">Transmembrane helix</keyword>
<protein>
    <submittedName>
        <fullName evidence="2 4">Meckelin</fullName>
    </submittedName>
</protein>
<dbReference type="RefSeq" id="XP_024498617.1">
    <property type="nucleotide sequence ID" value="XM_024645763.1"/>
</dbReference>
<dbReference type="GO" id="GO:0060271">
    <property type="term" value="P:cilium assembly"/>
    <property type="evidence" value="ECO:0007669"/>
    <property type="project" value="InterPro"/>
</dbReference>
<dbReference type="EMBL" id="LN609396">
    <property type="protein sequence ID" value="CEF59406.1"/>
    <property type="molecule type" value="Genomic_DNA"/>
</dbReference>
<dbReference type="WBParaSite" id="SRAE_X000115400.1">
    <property type="protein sequence ID" value="SRAE_X000115400.1"/>
    <property type="gene ID" value="WBGene00266720"/>
</dbReference>
<dbReference type="Pfam" id="PF09773">
    <property type="entry name" value="Meckelin"/>
    <property type="match status" value="1"/>
</dbReference>
<evidence type="ECO:0000313" key="2">
    <source>
        <dbReference type="EMBL" id="CEF59406.1"/>
    </source>
</evidence>
<feature type="transmembrane region" description="Helical" evidence="1">
    <location>
        <begin position="19"/>
        <end position="38"/>
    </location>
</feature>
<keyword evidence="1" id="KW-0472">Membrane</keyword>
<evidence type="ECO:0000313" key="4">
    <source>
        <dbReference type="WBParaSite" id="SRAE_X000115400.1"/>
    </source>
</evidence>
<dbReference type="WormBase" id="SRAE_X000115400">
    <property type="protein sequence ID" value="SRP12110"/>
    <property type="gene ID" value="WBGene00266720"/>
</dbReference>
<keyword evidence="1" id="KW-0812">Transmembrane</keyword>
<evidence type="ECO:0000313" key="5">
    <source>
        <dbReference type="WormBase" id="SRAE_X000115400"/>
    </source>
</evidence>
<gene>
    <name evidence="2 4 5" type="ORF">SRAE_X000115400</name>
</gene>
<keyword evidence="3" id="KW-1185">Reference proteome</keyword>